<dbReference type="SUPFAM" id="SSF46458">
    <property type="entry name" value="Globin-like"/>
    <property type="match status" value="1"/>
</dbReference>
<feature type="domain" description="GGDEF" evidence="5">
    <location>
        <begin position="322"/>
        <end position="454"/>
    </location>
</feature>
<dbReference type="InterPro" id="IPR043128">
    <property type="entry name" value="Rev_trsase/Diguanyl_cyclase"/>
</dbReference>
<dbReference type="SUPFAM" id="SSF55073">
    <property type="entry name" value="Nucleotide cyclase"/>
    <property type="match status" value="1"/>
</dbReference>
<dbReference type="InterPro" id="IPR000160">
    <property type="entry name" value="GGDEF_dom"/>
</dbReference>
<dbReference type="EMBL" id="CP028901">
    <property type="protein sequence ID" value="AWB32479.1"/>
    <property type="molecule type" value="Genomic_DNA"/>
</dbReference>
<proteinExistence type="predicted"/>
<dbReference type="OrthoDB" id="9813903at2"/>
<evidence type="ECO:0000256" key="3">
    <source>
        <dbReference type="ARBA" id="ARBA00029839"/>
    </source>
</evidence>
<dbReference type="InterPro" id="IPR044398">
    <property type="entry name" value="Globin-sensor_dom"/>
</dbReference>
<dbReference type="Pfam" id="PF00990">
    <property type="entry name" value="GGDEF"/>
    <property type="match status" value="1"/>
</dbReference>
<dbReference type="NCBIfam" id="TIGR00254">
    <property type="entry name" value="GGDEF"/>
    <property type="match status" value="1"/>
</dbReference>
<accession>A0A2R4XFF5</accession>
<protein>
    <recommendedName>
        <fullName evidence="2">Diguanylate cyclase DosC</fullName>
        <ecNumber evidence="1">2.7.7.65</ecNumber>
    </recommendedName>
    <alternativeName>
        <fullName evidence="3">Direct oxygen-sensing cyclase</fullName>
    </alternativeName>
</protein>
<evidence type="ECO:0000259" key="5">
    <source>
        <dbReference type="PROSITE" id="PS50887"/>
    </source>
</evidence>
<dbReference type="Proteomes" id="UP000244571">
    <property type="component" value="Chromosome"/>
</dbReference>
<dbReference type="GO" id="GO:1902201">
    <property type="term" value="P:negative regulation of bacterial-type flagellum-dependent cell motility"/>
    <property type="evidence" value="ECO:0007669"/>
    <property type="project" value="TreeGrafter"/>
</dbReference>
<dbReference type="PANTHER" id="PTHR45138">
    <property type="entry name" value="REGULATORY COMPONENTS OF SENSORY TRANSDUCTION SYSTEM"/>
    <property type="match status" value="1"/>
</dbReference>
<dbReference type="Gene3D" id="1.10.490.10">
    <property type="entry name" value="Globins"/>
    <property type="match status" value="1"/>
</dbReference>
<dbReference type="RefSeq" id="WP_108619920.1">
    <property type="nucleotide sequence ID" value="NZ_CP028901.1"/>
</dbReference>
<evidence type="ECO:0000256" key="1">
    <source>
        <dbReference type="ARBA" id="ARBA00012528"/>
    </source>
</evidence>
<evidence type="ECO:0000256" key="2">
    <source>
        <dbReference type="ARBA" id="ARBA00015125"/>
    </source>
</evidence>
<evidence type="ECO:0000313" key="7">
    <source>
        <dbReference type="Proteomes" id="UP000244571"/>
    </source>
</evidence>
<dbReference type="InterPro" id="IPR050469">
    <property type="entry name" value="Diguanylate_Cyclase"/>
</dbReference>
<dbReference type="PROSITE" id="PS50887">
    <property type="entry name" value="GGDEF"/>
    <property type="match status" value="1"/>
</dbReference>
<dbReference type="GO" id="GO:0043709">
    <property type="term" value="P:cell adhesion involved in single-species biofilm formation"/>
    <property type="evidence" value="ECO:0007669"/>
    <property type="project" value="TreeGrafter"/>
</dbReference>
<dbReference type="KEGG" id="boz:DBV39_00720"/>
<dbReference type="PANTHER" id="PTHR45138:SF9">
    <property type="entry name" value="DIGUANYLATE CYCLASE DGCM-RELATED"/>
    <property type="match status" value="1"/>
</dbReference>
<dbReference type="Pfam" id="PF21118">
    <property type="entry name" value="DosC_2nd"/>
    <property type="match status" value="1"/>
</dbReference>
<dbReference type="EC" id="2.7.7.65" evidence="1"/>
<dbReference type="GO" id="GO:0052621">
    <property type="term" value="F:diguanylate cyclase activity"/>
    <property type="evidence" value="ECO:0007669"/>
    <property type="project" value="UniProtKB-EC"/>
</dbReference>
<dbReference type="GO" id="GO:0019825">
    <property type="term" value="F:oxygen binding"/>
    <property type="evidence" value="ECO:0007669"/>
    <property type="project" value="InterPro"/>
</dbReference>
<dbReference type="GO" id="GO:0005886">
    <property type="term" value="C:plasma membrane"/>
    <property type="evidence" value="ECO:0007669"/>
    <property type="project" value="TreeGrafter"/>
</dbReference>
<dbReference type="Pfam" id="PF11563">
    <property type="entry name" value="Protoglobin"/>
    <property type="match status" value="1"/>
</dbReference>
<comment type="catalytic activity">
    <reaction evidence="4">
        <text>2 GTP = 3',3'-c-di-GMP + 2 diphosphate</text>
        <dbReference type="Rhea" id="RHEA:24898"/>
        <dbReference type="ChEBI" id="CHEBI:33019"/>
        <dbReference type="ChEBI" id="CHEBI:37565"/>
        <dbReference type="ChEBI" id="CHEBI:58805"/>
        <dbReference type="EC" id="2.7.7.65"/>
    </reaction>
</comment>
<dbReference type="Gene3D" id="3.30.70.270">
    <property type="match status" value="1"/>
</dbReference>
<dbReference type="SMART" id="SM00267">
    <property type="entry name" value="GGDEF"/>
    <property type="match status" value="1"/>
</dbReference>
<reference evidence="6 7" key="1">
    <citation type="submission" date="2018-04" db="EMBL/GenBank/DDBJ databases">
        <title>Bordetella sp. HZ20 isolated from seawater.</title>
        <authorList>
            <person name="Sun C."/>
        </authorList>
    </citation>
    <scope>NUCLEOTIDE SEQUENCE [LARGE SCALE GENOMIC DNA]</scope>
    <source>
        <strain evidence="6 7">HZ20</strain>
    </source>
</reference>
<dbReference type="CDD" id="cd01949">
    <property type="entry name" value="GGDEF"/>
    <property type="match status" value="1"/>
</dbReference>
<keyword evidence="7" id="KW-1185">Reference proteome</keyword>
<evidence type="ECO:0000313" key="6">
    <source>
        <dbReference type="EMBL" id="AWB32479.1"/>
    </source>
</evidence>
<gene>
    <name evidence="6" type="ORF">DBV39_00720</name>
</gene>
<dbReference type="GO" id="GO:0020037">
    <property type="term" value="F:heme binding"/>
    <property type="evidence" value="ECO:0007669"/>
    <property type="project" value="InterPro"/>
</dbReference>
<dbReference type="InterPro" id="IPR048442">
    <property type="entry name" value="DosC_2nd"/>
</dbReference>
<dbReference type="InterPro" id="IPR012292">
    <property type="entry name" value="Globin/Proto"/>
</dbReference>
<dbReference type="AlphaFoldDB" id="A0A2R4XFF5"/>
<dbReference type="InterPro" id="IPR029787">
    <property type="entry name" value="Nucleotide_cyclase"/>
</dbReference>
<dbReference type="InterPro" id="IPR009050">
    <property type="entry name" value="Globin-like_sf"/>
</dbReference>
<organism evidence="6 7">
    <name type="scientific">Orrella marina</name>
    <dbReference type="NCBI Taxonomy" id="2163011"/>
    <lineage>
        <taxon>Bacteria</taxon>
        <taxon>Pseudomonadati</taxon>
        <taxon>Pseudomonadota</taxon>
        <taxon>Betaproteobacteria</taxon>
        <taxon>Burkholderiales</taxon>
        <taxon>Alcaligenaceae</taxon>
        <taxon>Orrella</taxon>
    </lineage>
</organism>
<sequence>MPSQTFERDWRDILDSFDQERVEHMSGIAQQYAQDFATTFYTTLMADSQAQHFLNHQQVKSRLHDSLQDWIKQMSAPDSRASIGTIYARQSKVGEVHARTGVPVSIVLKGARLLKREFEQKSMLYDEPLEKRLQCIQLFGRLMDLSMEAMSEAYATSIDQKTRSSEAYRLFSLTENLATERERQRAGVLDWQSRFMFEAAVASDRSRLPRIRESEFGLWFRHKGMYAFQGAGEVDLISNAMTQIDEECLTSLCEPELGNVKRYELIHRTKGLADNILAQMNTLFAKSLEVESGKDVMTGLLNRRFLPSILTREIEFSRQHQKSFTLASIDIDHFKAINDKYGHEAGDSVLVDIASLILARSRGGDFVFRMGGEEFLVVMVDVSPAQAEKLSERLRESIEHNLFTLPNQQSIRATVSIGLTSYNGHPDYQYLLRKVDRALYKAKSQGRNQVCVAD</sequence>
<dbReference type="FunFam" id="3.30.70.270:FF:000001">
    <property type="entry name" value="Diguanylate cyclase domain protein"/>
    <property type="match status" value="1"/>
</dbReference>
<name>A0A2R4XFF5_9BURK</name>
<evidence type="ECO:0000256" key="4">
    <source>
        <dbReference type="ARBA" id="ARBA00034247"/>
    </source>
</evidence>